<gene>
    <name evidence="3" type="ORF">D3877_00060</name>
</gene>
<feature type="signal peptide" evidence="1">
    <location>
        <begin position="1"/>
        <end position="19"/>
    </location>
</feature>
<dbReference type="GO" id="GO:0015288">
    <property type="term" value="F:porin activity"/>
    <property type="evidence" value="ECO:0007669"/>
    <property type="project" value="InterPro"/>
</dbReference>
<evidence type="ECO:0000259" key="2">
    <source>
        <dbReference type="Pfam" id="PF13609"/>
    </source>
</evidence>
<dbReference type="AlphaFoldDB" id="A0A418VZG2"/>
<accession>A0A418VZG2</accession>
<dbReference type="OrthoDB" id="6758483at2"/>
<evidence type="ECO:0000313" key="4">
    <source>
        <dbReference type="Proteomes" id="UP000283458"/>
    </source>
</evidence>
<reference evidence="3 4" key="1">
    <citation type="submission" date="2018-09" db="EMBL/GenBank/DDBJ databases">
        <authorList>
            <person name="Zhu H."/>
        </authorList>
    </citation>
    <scope>NUCLEOTIDE SEQUENCE [LARGE SCALE GENOMIC DNA]</scope>
    <source>
        <strain evidence="3 4">K2W22B-5</strain>
    </source>
</reference>
<organism evidence="3 4">
    <name type="scientific">Azospirillum cavernae</name>
    <dbReference type="NCBI Taxonomy" id="2320860"/>
    <lineage>
        <taxon>Bacteria</taxon>
        <taxon>Pseudomonadati</taxon>
        <taxon>Pseudomonadota</taxon>
        <taxon>Alphaproteobacteria</taxon>
        <taxon>Rhodospirillales</taxon>
        <taxon>Azospirillaceae</taxon>
        <taxon>Azospirillum</taxon>
    </lineage>
</organism>
<evidence type="ECO:0000313" key="3">
    <source>
        <dbReference type="EMBL" id="RJF83141.1"/>
    </source>
</evidence>
<dbReference type="Pfam" id="PF13609">
    <property type="entry name" value="Porin_4"/>
    <property type="match status" value="1"/>
</dbReference>
<dbReference type="SUPFAM" id="SSF56935">
    <property type="entry name" value="Porins"/>
    <property type="match status" value="1"/>
</dbReference>
<comment type="caution">
    <text evidence="3">The sequence shown here is derived from an EMBL/GenBank/DDBJ whole genome shotgun (WGS) entry which is preliminary data.</text>
</comment>
<dbReference type="RefSeq" id="WP_119828785.1">
    <property type="nucleotide sequence ID" value="NZ_QYUL01000001.1"/>
</dbReference>
<evidence type="ECO:0000256" key="1">
    <source>
        <dbReference type="SAM" id="SignalP"/>
    </source>
</evidence>
<dbReference type="Proteomes" id="UP000283458">
    <property type="component" value="Unassembled WGS sequence"/>
</dbReference>
<proteinExistence type="predicted"/>
<dbReference type="InterPro" id="IPR033900">
    <property type="entry name" value="Gram_neg_porin_domain"/>
</dbReference>
<name>A0A418VZG2_9PROT</name>
<dbReference type="InterPro" id="IPR023614">
    <property type="entry name" value="Porin_dom_sf"/>
</dbReference>
<dbReference type="Gene3D" id="2.40.160.10">
    <property type="entry name" value="Porin"/>
    <property type="match status" value="1"/>
</dbReference>
<keyword evidence="4" id="KW-1185">Reference proteome</keyword>
<dbReference type="EMBL" id="QYUL01000001">
    <property type="protein sequence ID" value="RJF83141.1"/>
    <property type="molecule type" value="Genomic_DNA"/>
</dbReference>
<keyword evidence="1" id="KW-0732">Signal</keyword>
<sequence>MSRLVLLSGVAAVAFAAGAAPALAQSKSKFDVTIGGDAYFEAGVTGQDRDSGLRSSEFRNRLRLVITPIAKADNGLEYGGRIRTVTDANRNLVSDRAYIFANGSFGTVSAGQQNGLSDEYAIIAPSDWGTGGVDGDMQAFLGGTGGNLPGTAGNLRTLISGNNASRLTYLTPKFSGFQFGATYQPNSDSQNTDVNRRKTAAPNGLQTGAYNDIFEVGGNYAGAFGDVTLGASLYYSGGTAKSSSTSTATFENLSSTMAGLSVGYGGFKVGGSYAWSGKSGYAKRSNTPTAISREGQNVWTVGGQYTTGAVTLGASYLGAQDAGSLTVAGKNSFQQYVVGAKYVIAPGFSVGGEYNYFKLNSDVAANKDKGNVVLFTTNLAF</sequence>
<feature type="domain" description="Porin" evidence="2">
    <location>
        <begin position="11"/>
        <end position="359"/>
    </location>
</feature>
<feature type="chain" id="PRO_5019004303" evidence="1">
    <location>
        <begin position="20"/>
        <end position="381"/>
    </location>
</feature>
<dbReference type="GO" id="GO:0016020">
    <property type="term" value="C:membrane"/>
    <property type="evidence" value="ECO:0007669"/>
    <property type="project" value="InterPro"/>
</dbReference>
<protein>
    <submittedName>
        <fullName evidence="3">Porin</fullName>
    </submittedName>
</protein>